<organism evidence="1 2">
    <name type="scientific">Lunatimonas lonarensis</name>
    <dbReference type="NCBI Taxonomy" id="1232681"/>
    <lineage>
        <taxon>Bacteria</taxon>
        <taxon>Pseudomonadati</taxon>
        <taxon>Bacteroidota</taxon>
        <taxon>Cytophagia</taxon>
        <taxon>Cytophagales</taxon>
        <taxon>Cyclobacteriaceae</taxon>
    </lineage>
</organism>
<proteinExistence type="predicted"/>
<dbReference type="STRING" id="1232681.ADIS_2973"/>
<name>R7ZR37_9BACT</name>
<dbReference type="InterPro" id="IPR029044">
    <property type="entry name" value="Nucleotide-diphossugar_trans"/>
</dbReference>
<dbReference type="PATRIC" id="fig|1288963.3.peg.2964"/>
<evidence type="ECO:0008006" key="3">
    <source>
        <dbReference type="Google" id="ProtNLM"/>
    </source>
</evidence>
<reference evidence="1 2" key="1">
    <citation type="submission" date="2013-02" db="EMBL/GenBank/DDBJ databases">
        <title>A novel strain isolated from Lonar lake, Maharashtra, India.</title>
        <authorList>
            <person name="Singh A."/>
        </authorList>
    </citation>
    <scope>NUCLEOTIDE SEQUENCE [LARGE SCALE GENOMIC DNA]</scope>
    <source>
        <strain evidence="1 2">AK24</strain>
    </source>
</reference>
<protein>
    <recommendedName>
        <fullName evidence="3">Glycosyltransferase 2-like domain-containing protein</fullName>
    </recommendedName>
</protein>
<keyword evidence="2" id="KW-1185">Reference proteome</keyword>
<accession>R7ZR37</accession>
<sequence>MELEKIIQTYTNRFEVRPAYFLDPPPADLSLVITIPCYKEPNLLATLESLGRCILPSGAVEVIVAVNAPDSAPEEVLEANRTSIEQVGDWCSRNPSSKLDVKIIQEEGLPDRYAGAGLARKIAMDEGLRRWASLGRDGPILCLDADCLVSTSYLVAAERVFSNKEIKLAHFQFRHDWRLEIDESLQLGIVAYELHLRCFIQGLKWAGYPFAVHTIGSCMAVRASLYARSGGMNKRKAGEDFYFMHKLLPLGGFREIPATVFPSCRVSDRVPFGTGRAQREWKTGDRELKTYSLQIFDRMALLFKEIEDIYERDVHMDSLPDPIREVLSFVSFGDRVGQFRVESRTKEVFFRKFWGWMDGFLVLKLVHYLRDHGSPNQSLLEVGEGLIARSESETIGFDREIIRLLIDLKELLELEG</sequence>
<dbReference type="AlphaFoldDB" id="R7ZR37"/>
<evidence type="ECO:0000313" key="2">
    <source>
        <dbReference type="Proteomes" id="UP000013909"/>
    </source>
</evidence>
<dbReference type="EMBL" id="AQHR01000085">
    <property type="protein sequence ID" value="EON76523.1"/>
    <property type="molecule type" value="Genomic_DNA"/>
</dbReference>
<evidence type="ECO:0000313" key="1">
    <source>
        <dbReference type="EMBL" id="EON76523.1"/>
    </source>
</evidence>
<comment type="caution">
    <text evidence="1">The sequence shown here is derived from an EMBL/GenBank/DDBJ whole genome shotgun (WGS) entry which is preliminary data.</text>
</comment>
<gene>
    <name evidence="1" type="ORF">ADIS_2973</name>
</gene>
<dbReference type="SUPFAM" id="SSF53448">
    <property type="entry name" value="Nucleotide-diphospho-sugar transferases"/>
    <property type="match status" value="1"/>
</dbReference>
<dbReference type="Proteomes" id="UP000013909">
    <property type="component" value="Unassembled WGS sequence"/>
</dbReference>
<dbReference type="Gene3D" id="3.90.550.10">
    <property type="entry name" value="Spore Coat Polysaccharide Biosynthesis Protein SpsA, Chain A"/>
    <property type="match status" value="1"/>
</dbReference>